<dbReference type="GO" id="GO:0016787">
    <property type="term" value="F:hydrolase activity"/>
    <property type="evidence" value="ECO:0007669"/>
    <property type="project" value="UniProtKB-KW"/>
</dbReference>
<evidence type="ECO:0000259" key="2">
    <source>
        <dbReference type="Pfam" id="PF11760"/>
    </source>
</evidence>
<dbReference type="InterPro" id="IPR021745">
    <property type="entry name" value="CbiG_mid"/>
</dbReference>
<reference evidence="4" key="2">
    <citation type="submission" date="2021-04" db="EMBL/GenBank/DDBJ databases">
        <authorList>
            <person name="Gilroy R."/>
        </authorList>
    </citation>
    <scope>NUCLEOTIDE SEQUENCE</scope>
    <source>
        <strain evidence="4">ChiSjej1B19-8411</strain>
    </source>
</reference>
<reference evidence="4" key="1">
    <citation type="journal article" date="2021" name="PeerJ">
        <title>Extensive microbial diversity within the chicken gut microbiome revealed by metagenomics and culture.</title>
        <authorList>
            <person name="Gilroy R."/>
            <person name="Ravi A."/>
            <person name="Getino M."/>
            <person name="Pursley I."/>
            <person name="Horton D.L."/>
            <person name="Alikhan N.F."/>
            <person name="Baker D."/>
            <person name="Gharbi K."/>
            <person name="Hall N."/>
            <person name="Watson M."/>
            <person name="Adriaenssens E.M."/>
            <person name="Foster-Nyarko E."/>
            <person name="Jarju S."/>
            <person name="Secka A."/>
            <person name="Antonio M."/>
            <person name="Oren A."/>
            <person name="Chaudhuri R.R."/>
            <person name="La Ragione R."/>
            <person name="Hildebrand F."/>
            <person name="Pallen M.J."/>
        </authorList>
    </citation>
    <scope>NUCLEOTIDE SEQUENCE</scope>
    <source>
        <strain evidence="4">ChiSjej1B19-8411</strain>
    </source>
</reference>
<dbReference type="InterPro" id="IPR021744">
    <property type="entry name" value="CbiG_N"/>
</dbReference>
<dbReference type="InterPro" id="IPR002750">
    <property type="entry name" value="CobE/GbiG_C"/>
</dbReference>
<dbReference type="GO" id="GO:0009236">
    <property type="term" value="P:cobalamin biosynthetic process"/>
    <property type="evidence" value="ECO:0007669"/>
    <property type="project" value="InterPro"/>
</dbReference>
<protein>
    <submittedName>
        <fullName evidence="4">Cobalt-precorrin 5A hydrolase</fullName>
    </submittedName>
</protein>
<feature type="domain" description="CobE/GbiG C-terminal" evidence="1">
    <location>
        <begin position="238"/>
        <end position="353"/>
    </location>
</feature>
<dbReference type="Gene3D" id="3.30.420.180">
    <property type="entry name" value="CobE/GbiG C-terminal domain"/>
    <property type="match status" value="1"/>
</dbReference>
<accession>A0A9D1WI23</accession>
<dbReference type="InterPro" id="IPR036518">
    <property type="entry name" value="CobE/GbiG_C_sf"/>
</dbReference>
<dbReference type="Gene3D" id="3.40.50.11220">
    <property type="match status" value="1"/>
</dbReference>
<dbReference type="Pfam" id="PF11761">
    <property type="entry name" value="CbiG_mid"/>
    <property type="match status" value="1"/>
</dbReference>
<name>A0A9D1WI23_9FIRM</name>
<dbReference type="Pfam" id="PF11760">
    <property type="entry name" value="CbiG_N"/>
    <property type="match status" value="1"/>
</dbReference>
<comment type="caution">
    <text evidence="4">The sequence shown here is derived from an EMBL/GenBank/DDBJ whole genome shotgun (WGS) entry which is preliminary data.</text>
</comment>
<sequence length="362" mass="39084">MKISLICFSLSGRTVMDRLKEALEKEGNQVEAVSKSKYLPDSLEIPLKDWCRDQFETAHGVVFIGAAGIAVRTIAPFVASKKTDPAVVVVDELGTYAISLLSGHLGGANELAQTCARILGARPVITTATDLNGRFAVDVFAKKNSLAIHNMTAAKEVSAALLKGEPVGLFSDFPVDGELPEGLVLCGADGIPVKTDWTGEEQTDGRPPGALAVGIAVTTDRERRPFSSTVMLVPRVMILGMGCRKGKEESAIEQAVDDLLVRHHLHRDCLKCVASVDLKAEEKGILEFCESRKLPFLTFTAEELEAVPGTFTPSGFVRKTVGVDNVCERSAKKAGGETWIEKKRGADGITTALMQEDWRIKF</sequence>
<dbReference type="SUPFAM" id="SSF159672">
    <property type="entry name" value="CbiG N-terminal domain-like"/>
    <property type="match status" value="1"/>
</dbReference>
<dbReference type="Proteomes" id="UP000886817">
    <property type="component" value="Unassembled WGS sequence"/>
</dbReference>
<dbReference type="PANTHER" id="PTHR37477:SF1">
    <property type="entry name" value="COBALT-PRECORRIN-5A HYDROLASE"/>
    <property type="match status" value="1"/>
</dbReference>
<dbReference type="InterPro" id="IPR038029">
    <property type="entry name" value="GbiG_N_sf"/>
</dbReference>
<proteinExistence type="predicted"/>
<keyword evidence="4" id="KW-0378">Hydrolase</keyword>
<organism evidence="4 5">
    <name type="scientific">Candidatus Blautia gallistercoris</name>
    <dbReference type="NCBI Taxonomy" id="2838490"/>
    <lineage>
        <taxon>Bacteria</taxon>
        <taxon>Bacillati</taxon>
        <taxon>Bacillota</taxon>
        <taxon>Clostridia</taxon>
        <taxon>Lachnospirales</taxon>
        <taxon>Lachnospiraceae</taxon>
        <taxon>Blautia</taxon>
    </lineage>
</organism>
<feature type="domain" description="Cobalamin synthesis G N-terminal" evidence="2">
    <location>
        <begin position="50"/>
        <end position="130"/>
    </location>
</feature>
<gene>
    <name evidence="4" type="ORF">IAA45_07550</name>
</gene>
<dbReference type="EMBL" id="DXEX01000162">
    <property type="protein sequence ID" value="HIX59551.1"/>
    <property type="molecule type" value="Genomic_DNA"/>
</dbReference>
<dbReference type="InterPro" id="IPR052553">
    <property type="entry name" value="CbiG_hydrolase"/>
</dbReference>
<evidence type="ECO:0000259" key="1">
    <source>
        <dbReference type="Pfam" id="PF01890"/>
    </source>
</evidence>
<dbReference type="AlphaFoldDB" id="A0A9D1WI23"/>
<dbReference type="Pfam" id="PF01890">
    <property type="entry name" value="CbiG_C"/>
    <property type="match status" value="1"/>
</dbReference>
<evidence type="ECO:0000313" key="4">
    <source>
        <dbReference type="EMBL" id="HIX59551.1"/>
    </source>
</evidence>
<evidence type="ECO:0000259" key="3">
    <source>
        <dbReference type="Pfam" id="PF11761"/>
    </source>
</evidence>
<evidence type="ECO:0000313" key="5">
    <source>
        <dbReference type="Proteomes" id="UP000886817"/>
    </source>
</evidence>
<feature type="domain" description="Cobalamin biosynthesis central region" evidence="3">
    <location>
        <begin position="135"/>
        <end position="234"/>
    </location>
</feature>
<dbReference type="SUPFAM" id="SSF159664">
    <property type="entry name" value="CobE/GbiG C-terminal domain-like"/>
    <property type="match status" value="1"/>
</dbReference>
<dbReference type="PANTHER" id="PTHR37477">
    <property type="entry name" value="COBALT-PRECORRIN-5A HYDROLASE"/>
    <property type="match status" value="1"/>
</dbReference>